<gene>
    <name evidence="1" type="ORF">DB43_DS00340</name>
</gene>
<dbReference type="EMBL" id="JSAM01000013">
    <property type="protein sequence ID" value="KIA78607.1"/>
    <property type="molecule type" value="Genomic_DNA"/>
</dbReference>
<name>A0A0C1EC26_9BACT</name>
<proteinExistence type="predicted"/>
<dbReference type="OMA" id="YLYFHIH"/>
<dbReference type="RefSeq" id="WP_006342315.1">
    <property type="nucleotide sequence ID" value="NZ_JSAM01000013.1"/>
</dbReference>
<evidence type="ECO:0000313" key="2">
    <source>
        <dbReference type="Proteomes" id="UP000031307"/>
    </source>
</evidence>
<dbReference type="PATRIC" id="fig|83552.4.peg.207"/>
<dbReference type="Proteomes" id="UP000031307">
    <property type="component" value="Unassembled WGS sequence"/>
</dbReference>
<reference evidence="1 2" key="1">
    <citation type="journal article" date="2014" name="Mol. Biol. Evol.">
        <title>Massive expansion of Ubiquitination-related gene families within the Chlamydiae.</title>
        <authorList>
            <person name="Domman D."/>
            <person name="Collingro A."/>
            <person name="Lagkouvardos I."/>
            <person name="Gehre L."/>
            <person name="Weinmaier T."/>
            <person name="Rattei T."/>
            <person name="Subtil A."/>
            <person name="Horn M."/>
        </authorList>
    </citation>
    <scope>NUCLEOTIDE SEQUENCE [LARGE SCALE GENOMIC DNA]</scope>
    <source>
        <strain evidence="1 2">OEW1</strain>
    </source>
</reference>
<organism evidence="1 2">
    <name type="scientific">Parachlamydia acanthamoebae</name>
    <dbReference type="NCBI Taxonomy" id="83552"/>
    <lineage>
        <taxon>Bacteria</taxon>
        <taxon>Pseudomonadati</taxon>
        <taxon>Chlamydiota</taxon>
        <taxon>Chlamydiia</taxon>
        <taxon>Parachlamydiales</taxon>
        <taxon>Parachlamydiaceae</taxon>
        <taxon>Parachlamydia</taxon>
    </lineage>
</organism>
<dbReference type="AlphaFoldDB" id="A0A0C1EC26"/>
<comment type="caution">
    <text evidence="1">The sequence shown here is derived from an EMBL/GenBank/DDBJ whole genome shotgun (WGS) entry which is preliminary data.</text>
</comment>
<accession>A0A0C1EC26</accession>
<evidence type="ECO:0000313" key="1">
    <source>
        <dbReference type="EMBL" id="KIA78607.1"/>
    </source>
</evidence>
<sequence length="749" mass="87124">MSTYERRENGGLSIIEAVETLSHIADLEVDREIGITQKHDFSFQNQPITLKTVHWLHPENADQTISMVKDIFKVVLNYLHNFYQTDYRYVTDEKAVEEIKSLMVLVGEAAKKLDKFTHLFNRKIKESVTETKEYKDLEEFYLTHIARKIDNGLLGKWILGLAKRHILKEEKPSSERRLGQKTKHIFVDLESVKKDTEYELFFLRKEDGSRFFSPRLIRNVKLLCDFGDYFGEKVSNDLLADMRFHFDLFVHSAARNILRSFGSRLDLFYRESAEQRDNELISTLRKAFMALILCGQSAHLLRNSPTKSCVGYFKDFQMYLSHALHSREFQKLIAYPPGEFDKMGGLLLETAQFLCRSFFSSVKAIHGFMPSLKNLIIEARELANQRGKGTNNHGHTEIYNQLTKDYNALSKVFKTHTHGPLVQVLENLEEDGYHSFDPLHQGNIPTLLYTVYFDNMRCVNTRIPTPTYQEVINKASVVDEFKAFLRSYTYLDNENNQQKGHLLFNLQDKTSWKEHARSNAIEELQRHPDFSAVLTVVTLPKDTEFYHQIAPYHHDNHASAFIQHFKEHLQSSGVGFYFPSSIKNALFPEFTNNLLDAIHRLFFSNKNVLSRESRLDFIEIFELFLQIKIIEIVKPQTFSFTCKDGIDVGAAESAKLFAFMKLLSQPKLSEEDMNELDLFIHAPAILIRERQMLFDRFNRLSSTIRAIESLRDELGYENFVQMIRQVFGPLYQSSILESLILLPSNFEEI</sequence>
<protein>
    <submittedName>
        <fullName evidence="1">Uncharacterized protein</fullName>
    </submittedName>
</protein>